<protein>
    <submittedName>
        <fullName evidence="1">Uncharacterized protein</fullName>
    </submittedName>
</protein>
<sequence>MKLTLATILPPGSWCTKISSKNSVIISFPSRSLPWTPMCYSIMISSELWSYFYSSTVNR</sequence>
<gene>
    <name evidence="1" type="ORF">FGIG_10374</name>
</gene>
<dbReference type="AlphaFoldDB" id="A0A504YRP8"/>
<keyword evidence="2" id="KW-1185">Reference proteome</keyword>
<dbReference type="EMBL" id="SUNJ01009142">
    <property type="protein sequence ID" value="TPP60657.1"/>
    <property type="molecule type" value="Genomic_DNA"/>
</dbReference>
<reference evidence="1 2" key="1">
    <citation type="submission" date="2019-04" db="EMBL/GenBank/DDBJ databases">
        <title>Annotation for the trematode Fasciola gigantica.</title>
        <authorList>
            <person name="Choi Y.-J."/>
        </authorList>
    </citation>
    <scope>NUCLEOTIDE SEQUENCE [LARGE SCALE GENOMIC DNA]</scope>
    <source>
        <strain evidence="1">Uganda_cow_1</strain>
    </source>
</reference>
<name>A0A504YRP8_FASGI</name>
<proteinExistence type="predicted"/>
<dbReference type="Proteomes" id="UP000316759">
    <property type="component" value="Unassembled WGS sequence"/>
</dbReference>
<evidence type="ECO:0000313" key="1">
    <source>
        <dbReference type="EMBL" id="TPP60657.1"/>
    </source>
</evidence>
<evidence type="ECO:0000313" key="2">
    <source>
        <dbReference type="Proteomes" id="UP000316759"/>
    </source>
</evidence>
<comment type="caution">
    <text evidence="1">The sequence shown here is derived from an EMBL/GenBank/DDBJ whole genome shotgun (WGS) entry which is preliminary data.</text>
</comment>
<accession>A0A504YRP8</accession>
<organism evidence="1 2">
    <name type="scientific">Fasciola gigantica</name>
    <name type="common">Giant liver fluke</name>
    <dbReference type="NCBI Taxonomy" id="46835"/>
    <lineage>
        <taxon>Eukaryota</taxon>
        <taxon>Metazoa</taxon>
        <taxon>Spiralia</taxon>
        <taxon>Lophotrochozoa</taxon>
        <taxon>Platyhelminthes</taxon>
        <taxon>Trematoda</taxon>
        <taxon>Digenea</taxon>
        <taxon>Plagiorchiida</taxon>
        <taxon>Echinostomata</taxon>
        <taxon>Echinostomatoidea</taxon>
        <taxon>Fasciolidae</taxon>
        <taxon>Fasciola</taxon>
    </lineage>
</organism>